<dbReference type="Gene3D" id="3.40.50.300">
    <property type="entry name" value="P-loop containing nucleotide triphosphate hydrolases"/>
    <property type="match status" value="2"/>
</dbReference>
<dbReference type="Pfam" id="PF01935">
    <property type="entry name" value="DUF87"/>
    <property type="match status" value="1"/>
</dbReference>
<dbReference type="PANTHER" id="PTHR42957">
    <property type="entry name" value="HELICASE MJ1565-RELATED"/>
    <property type="match status" value="1"/>
</dbReference>
<protein>
    <submittedName>
        <fullName evidence="2">AAA-like domain protein</fullName>
    </submittedName>
</protein>
<organism evidence="2">
    <name type="scientific">Clostridioides difficile</name>
    <name type="common">Peptoclostridium difficile</name>
    <dbReference type="NCBI Taxonomy" id="1496"/>
    <lineage>
        <taxon>Bacteria</taxon>
        <taxon>Bacillati</taxon>
        <taxon>Bacillota</taxon>
        <taxon>Clostridia</taxon>
        <taxon>Peptostreptococcales</taxon>
        <taxon>Peptostreptococcaceae</taxon>
        <taxon>Clostridioides</taxon>
    </lineage>
</organism>
<dbReference type="PANTHER" id="PTHR42957:SF1">
    <property type="entry name" value="HELICASE MJ1565-RELATED"/>
    <property type="match status" value="1"/>
</dbReference>
<evidence type="ECO:0000259" key="1">
    <source>
        <dbReference type="Pfam" id="PF01935"/>
    </source>
</evidence>
<reference evidence="2" key="1">
    <citation type="submission" date="2019-11" db="EMBL/GenBank/DDBJ databases">
        <authorList>
            <person name="Feng L."/>
        </authorList>
    </citation>
    <scope>NUCLEOTIDE SEQUENCE</scope>
    <source>
        <strain evidence="2">PdifficileLFYP43</strain>
    </source>
</reference>
<name>A0A6N2ZIQ4_CLODI</name>
<dbReference type="InterPro" id="IPR027417">
    <property type="entry name" value="P-loop_NTPase"/>
</dbReference>
<proteinExistence type="predicted"/>
<accession>A0A6N2ZIQ4</accession>
<dbReference type="InterPro" id="IPR002789">
    <property type="entry name" value="HerA_central"/>
</dbReference>
<gene>
    <name evidence="2" type="ORF">PDLFYP43_01939</name>
</gene>
<evidence type="ECO:0000313" key="2">
    <source>
        <dbReference type="EMBL" id="VYT78553.1"/>
    </source>
</evidence>
<dbReference type="InterPro" id="IPR008571">
    <property type="entry name" value="HerA-like"/>
</dbReference>
<dbReference type="AlphaFoldDB" id="A0A6N2ZIQ4"/>
<dbReference type="RefSeq" id="WP_003433775.1">
    <property type="nucleotide sequence ID" value="NZ_BIUQ01000046.1"/>
</dbReference>
<feature type="domain" description="Helicase HerA central" evidence="1">
    <location>
        <begin position="30"/>
        <end position="235"/>
    </location>
</feature>
<dbReference type="SUPFAM" id="SSF52540">
    <property type="entry name" value="P-loop containing nucleoside triphosphate hydrolases"/>
    <property type="match status" value="1"/>
</dbReference>
<sequence length="380" mass="43566">MKIIFGNIKNNNKELIWDPTNSIKVPHPNTGIIGTMGTGKTQFTKSLVTQIHREQKHNINGKPIGILIFDYKGDYIKDDFVDATSAKVYEIYHLPYNPLTLIIPERIKPLLPVHTANSLKETIAKAFGLGPKQEVILRELIMKAYEKKGIKKDDENTWVKSCPTMQDVLSIYLDDREIKKDDKLYAALSSFNDFEIFEPNSEKTKNLFDLINGVTVINLSYYDSGIQNLVVAITLDLFYSQMKALGSSDITGNGEYRQLNKMILVDEADNFLSRNFTSIKNILKEGREFGVGTILSTQLLSHFSTSENEYQNYISTWIIHNVSDINNKDIRYIFNSKNKSEEDNIYNKIKNLAKHESLVKMPSENSPIYIRDKAFWELNK</sequence>
<dbReference type="EMBL" id="CACRUR010000002">
    <property type="protein sequence ID" value="VYT78553.1"/>
    <property type="molecule type" value="Genomic_DNA"/>
</dbReference>